<dbReference type="OrthoDB" id="770607at2"/>
<dbReference type="KEGG" id="fla:SY85_09720"/>
<dbReference type="AlphaFoldDB" id="A0A172TUQ8"/>
<sequence length="436" mass="47451">MKRLTSKQVWATILLPIFFFSFLSCKKPDHIEDSDETGGGTVSAVGKPIGEPYTEFVGPEGGLVKSPDGTIEIEIPEGALSKETEIGIQPLSNTCGGGLGNSYRLTPHGTTFKKPVTIRFSYQKMERLVSSTKTLKIAYQNNEGVWTTVGSTAIDPVQKTVTVQSTHFSDWAQIEAMVLTPPVKTVGLGEQVNLKAVIYVHSDAEDLIAPLGKELPAIDANDVPIKLDPKYIVGWSLSGPGQLTGKGNEAIYTAPSAKPASKTATVTVELNVKGVKVLLISTIYLIEDGIQLSIDGGPWTTHAAMASKTPGLPMYSLGNLRISNDLPQITIQWPVMAGSNSNGKYPWSMFSDEEEHVVFEYADPDLKHIYASIYQIDSDRKDSEGFLSVEEITKDGKKYITGIFAIDHAGYFETSTDGKQLKVSSIIGQFKVQRNW</sequence>
<dbReference type="Proteomes" id="UP000077177">
    <property type="component" value="Chromosome"/>
</dbReference>
<feature type="domain" description="ZU5" evidence="1">
    <location>
        <begin position="51"/>
        <end position="177"/>
    </location>
</feature>
<evidence type="ECO:0000313" key="3">
    <source>
        <dbReference type="Proteomes" id="UP000077177"/>
    </source>
</evidence>
<dbReference type="RefSeq" id="WP_066404002.1">
    <property type="nucleotide sequence ID" value="NZ_CP011390.1"/>
</dbReference>
<dbReference type="EMBL" id="CP011390">
    <property type="protein sequence ID" value="ANE50732.1"/>
    <property type="molecule type" value="Genomic_DNA"/>
</dbReference>
<reference evidence="2 3" key="2">
    <citation type="journal article" date="2016" name="Int. J. Syst. Evol. Microbiol.">
        <title>Flavisolibacter tropicus sp. nov., isolated from tropical soil.</title>
        <authorList>
            <person name="Lee J.J."/>
            <person name="Kang M.S."/>
            <person name="Kim G.S."/>
            <person name="Lee C.S."/>
            <person name="Lim S."/>
            <person name="Lee J."/>
            <person name="Roh S.H."/>
            <person name="Kang H."/>
            <person name="Ha J.M."/>
            <person name="Bae S."/>
            <person name="Jung H.Y."/>
            <person name="Kim M.K."/>
        </authorList>
    </citation>
    <scope>NUCLEOTIDE SEQUENCE [LARGE SCALE GENOMIC DNA]</scope>
    <source>
        <strain evidence="2 3">LCS9</strain>
    </source>
</reference>
<dbReference type="PROSITE" id="PS51257">
    <property type="entry name" value="PROKAR_LIPOPROTEIN"/>
    <property type="match status" value="1"/>
</dbReference>
<accession>A0A172TUQ8</accession>
<proteinExistence type="predicted"/>
<evidence type="ECO:0000259" key="1">
    <source>
        <dbReference type="PROSITE" id="PS51145"/>
    </source>
</evidence>
<keyword evidence="3" id="KW-1185">Reference proteome</keyword>
<protein>
    <recommendedName>
        <fullName evidence="1">ZU5 domain-containing protein</fullName>
    </recommendedName>
</protein>
<dbReference type="Gene3D" id="2.60.220.30">
    <property type="match status" value="1"/>
</dbReference>
<dbReference type="PROSITE" id="PS51145">
    <property type="entry name" value="ZU5"/>
    <property type="match status" value="1"/>
</dbReference>
<reference evidence="3" key="1">
    <citation type="submission" date="2015-01" db="EMBL/GenBank/DDBJ databases">
        <title>Flavisolibacter sp./LCS9/ whole genome sequencing.</title>
        <authorList>
            <person name="Kim M.K."/>
            <person name="Srinivasan S."/>
            <person name="Lee J.-J."/>
        </authorList>
    </citation>
    <scope>NUCLEOTIDE SEQUENCE [LARGE SCALE GENOMIC DNA]</scope>
    <source>
        <strain evidence="3">LCS9</strain>
    </source>
</reference>
<gene>
    <name evidence="2" type="ORF">SY85_09720</name>
</gene>
<dbReference type="InterPro" id="IPR000906">
    <property type="entry name" value="ZU5_dom"/>
</dbReference>
<evidence type="ECO:0000313" key="2">
    <source>
        <dbReference type="EMBL" id="ANE50732.1"/>
    </source>
</evidence>
<organism evidence="2 3">
    <name type="scientific">Flavisolibacter tropicus</name>
    <dbReference type="NCBI Taxonomy" id="1492898"/>
    <lineage>
        <taxon>Bacteria</taxon>
        <taxon>Pseudomonadati</taxon>
        <taxon>Bacteroidota</taxon>
        <taxon>Chitinophagia</taxon>
        <taxon>Chitinophagales</taxon>
        <taxon>Chitinophagaceae</taxon>
        <taxon>Flavisolibacter</taxon>
    </lineage>
</organism>
<name>A0A172TUQ8_9BACT</name>